<feature type="binding site" evidence="12">
    <location>
        <position position="336"/>
    </location>
    <ligand>
        <name>UDP-N-acetyl-alpha-D-glucosamine</name>
        <dbReference type="ChEBI" id="CHEBI:57705"/>
    </ligand>
</feature>
<comment type="caution">
    <text evidence="14">The sequence shown here is derived from an EMBL/GenBank/DDBJ whole genome shotgun (WGS) entry which is preliminary data.</text>
</comment>
<feature type="binding site" evidence="12">
    <location>
        <position position="358"/>
    </location>
    <ligand>
        <name>UDP-N-acetyl-alpha-D-glucosamine</name>
        <dbReference type="ChEBI" id="CHEBI:57705"/>
    </ligand>
</feature>
<evidence type="ECO:0000256" key="10">
    <source>
        <dbReference type="ARBA" id="ARBA00038367"/>
    </source>
</evidence>
<evidence type="ECO:0000256" key="1">
    <source>
        <dbReference type="ARBA" id="ARBA00004496"/>
    </source>
</evidence>
<comment type="similarity">
    <text evidence="10 12">Belongs to the EPSP synthase family. MurA subfamily.</text>
</comment>
<keyword evidence="7 12" id="KW-0573">Peptidoglycan synthesis</keyword>
<dbReference type="eggNOG" id="COG0766">
    <property type="taxonomic scope" value="Bacteria"/>
</dbReference>
<name>C7HAT0_FAED2</name>
<evidence type="ECO:0000313" key="14">
    <source>
        <dbReference type="EMBL" id="EEU95005.1"/>
    </source>
</evidence>
<dbReference type="InterPro" id="IPR005750">
    <property type="entry name" value="UDP_GlcNAc_COvinyl_MurA"/>
</dbReference>
<organism evidence="14 15">
    <name type="scientific">Faecalibacterium duncaniae (strain DSM 17677 / JCM 31915 / A2-165)</name>
    <name type="common">Faecalibacterium prausnitzii</name>
    <dbReference type="NCBI Taxonomy" id="411483"/>
    <lineage>
        <taxon>Bacteria</taxon>
        <taxon>Bacillati</taxon>
        <taxon>Bacillota</taxon>
        <taxon>Clostridia</taxon>
        <taxon>Eubacteriales</taxon>
        <taxon>Oscillospiraceae</taxon>
        <taxon>Faecalibacterium</taxon>
    </lineage>
</organism>
<dbReference type="EC" id="2.5.1.7" evidence="12"/>
<dbReference type="NCBIfam" id="NF006873">
    <property type="entry name" value="PRK09369.1"/>
    <property type="match status" value="1"/>
</dbReference>
<feature type="binding site" evidence="12">
    <location>
        <begin position="53"/>
        <end position="54"/>
    </location>
    <ligand>
        <name>phosphoenolpyruvate</name>
        <dbReference type="ChEBI" id="CHEBI:58702"/>
    </ligand>
</feature>
<feature type="binding site" evidence="12">
    <location>
        <begin position="192"/>
        <end position="195"/>
    </location>
    <ligand>
        <name>UDP-N-acetyl-alpha-D-glucosamine</name>
        <dbReference type="ChEBI" id="CHEBI:57705"/>
    </ligand>
</feature>
<dbReference type="Pfam" id="PF00275">
    <property type="entry name" value="EPSP_synthase"/>
    <property type="match status" value="1"/>
</dbReference>
<dbReference type="CDD" id="cd01555">
    <property type="entry name" value="UdpNAET"/>
    <property type="match status" value="1"/>
</dbReference>
<feature type="modified residue" description="2-(S-cysteinyl)pyruvic acid O-phosphothioketal" evidence="12">
    <location>
        <position position="148"/>
    </location>
</feature>
<dbReference type="PATRIC" id="fig|411483.3.peg.2710"/>
<feature type="domain" description="Enolpyruvate transferase" evidence="13">
    <location>
        <begin position="38"/>
        <end position="437"/>
    </location>
</feature>
<dbReference type="HAMAP" id="MF_00111">
    <property type="entry name" value="MurA"/>
    <property type="match status" value="1"/>
</dbReference>
<dbReference type="STRING" id="411483.FAEPRAA2165_03439"/>
<evidence type="ECO:0000256" key="5">
    <source>
        <dbReference type="ARBA" id="ARBA00022679"/>
    </source>
</evidence>
<keyword evidence="15" id="KW-1185">Reference proteome</keyword>
<keyword evidence="6 12" id="KW-0133">Cell shape</keyword>
<proteinExistence type="inferred from homology"/>
<dbReference type="GO" id="GO:0019277">
    <property type="term" value="P:UDP-N-acetylgalactosamine biosynthetic process"/>
    <property type="evidence" value="ECO:0007669"/>
    <property type="project" value="InterPro"/>
</dbReference>
<evidence type="ECO:0000256" key="12">
    <source>
        <dbReference type="HAMAP-Rule" id="MF_00111"/>
    </source>
</evidence>
<dbReference type="GO" id="GO:0008360">
    <property type="term" value="P:regulation of cell shape"/>
    <property type="evidence" value="ECO:0007669"/>
    <property type="project" value="UniProtKB-KW"/>
</dbReference>
<comment type="subcellular location">
    <subcellularLocation>
        <location evidence="1 12">Cytoplasm</location>
    </subcellularLocation>
</comment>
<feature type="binding site" evidence="12">
    <location>
        <position position="124"/>
    </location>
    <ligand>
        <name>UDP-N-acetyl-alpha-D-glucosamine</name>
        <dbReference type="ChEBI" id="CHEBI:57705"/>
    </ligand>
</feature>
<evidence type="ECO:0000256" key="3">
    <source>
        <dbReference type="ARBA" id="ARBA00022490"/>
    </source>
</evidence>
<comment type="catalytic activity">
    <reaction evidence="11 12">
        <text>phosphoenolpyruvate + UDP-N-acetyl-alpha-D-glucosamine = UDP-N-acetyl-3-O-(1-carboxyvinyl)-alpha-D-glucosamine + phosphate</text>
        <dbReference type="Rhea" id="RHEA:18681"/>
        <dbReference type="ChEBI" id="CHEBI:43474"/>
        <dbReference type="ChEBI" id="CHEBI:57705"/>
        <dbReference type="ChEBI" id="CHEBI:58702"/>
        <dbReference type="ChEBI" id="CHEBI:68483"/>
        <dbReference type="EC" id="2.5.1.7"/>
    </reaction>
</comment>
<dbReference type="NCBIfam" id="TIGR01072">
    <property type="entry name" value="murA"/>
    <property type="match status" value="1"/>
</dbReference>
<evidence type="ECO:0000259" key="13">
    <source>
        <dbReference type="Pfam" id="PF00275"/>
    </source>
</evidence>
<dbReference type="HOGENOM" id="CLU_027387_0_0_9"/>
<dbReference type="Proteomes" id="UP000004619">
    <property type="component" value="Unassembled WGS sequence"/>
</dbReference>
<dbReference type="EMBL" id="ACOP02000092">
    <property type="protein sequence ID" value="EEU95005.1"/>
    <property type="molecule type" value="Genomic_DNA"/>
</dbReference>
<dbReference type="UniPathway" id="UPA00219"/>
<evidence type="ECO:0000256" key="4">
    <source>
        <dbReference type="ARBA" id="ARBA00022618"/>
    </source>
</evidence>
<dbReference type="GO" id="GO:0005737">
    <property type="term" value="C:cytoplasm"/>
    <property type="evidence" value="ECO:0007669"/>
    <property type="project" value="UniProtKB-SubCell"/>
</dbReference>
<keyword evidence="8 12" id="KW-0131">Cell cycle</keyword>
<dbReference type="InterPro" id="IPR013792">
    <property type="entry name" value="RNA3'P_cycl/enolpyr_Trfase_a/b"/>
</dbReference>
<keyword evidence="5 12" id="KW-0808">Transferase</keyword>
<dbReference type="PANTHER" id="PTHR43783">
    <property type="entry name" value="UDP-N-ACETYLGLUCOSAMINE 1-CARBOXYVINYLTRANSFERASE"/>
    <property type="match status" value="1"/>
</dbReference>
<keyword evidence="12" id="KW-0670">Pyruvate</keyword>
<feature type="binding site" evidence="12">
    <location>
        <begin position="153"/>
        <end position="157"/>
    </location>
    <ligand>
        <name>UDP-N-acetyl-alpha-D-glucosamine</name>
        <dbReference type="ChEBI" id="CHEBI:57705"/>
    </ligand>
</feature>
<dbReference type="AlphaFoldDB" id="C7HAT0"/>
<dbReference type="Gene3D" id="3.65.10.10">
    <property type="entry name" value="Enolpyruvate transferase domain"/>
    <property type="match status" value="2"/>
</dbReference>
<comment type="pathway">
    <text evidence="2 12">Cell wall biogenesis; peptidoglycan biosynthesis.</text>
</comment>
<evidence type="ECO:0000256" key="7">
    <source>
        <dbReference type="ARBA" id="ARBA00022984"/>
    </source>
</evidence>
<keyword evidence="3 12" id="KW-0963">Cytoplasm</keyword>
<dbReference type="GO" id="GO:0008760">
    <property type="term" value="F:UDP-N-acetylglucosamine 1-carboxyvinyltransferase activity"/>
    <property type="evidence" value="ECO:0007669"/>
    <property type="project" value="UniProtKB-UniRule"/>
</dbReference>
<dbReference type="GO" id="GO:0051301">
    <property type="term" value="P:cell division"/>
    <property type="evidence" value="ECO:0007669"/>
    <property type="project" value="UniProtKB-KW"/>
</dbReference>
<dbReference type="SUPFAM" id="SSF55205">
    <property type="entry name" value="EPT/RTPC-like"/>
    <property type="match status" value="1"/>
</dbReference>
<accession>C7HAT0</accession>
<dbReference type="GO" id="GO:0009252">
    <property type="term" value="P:peptidoglycan biosynthetic process"/>
    <property type="evidence" value="ECO:0007669"/>
    <property type="project" value="UniProtKB-UniRule"/>
</dbReference>
<dbReference type="GO" id="GO:0071555">
    <property type="term" value="P:cell wall organization"/>
    <property type="evidence" value="ECO:0007669"/>
    <property type="project" value="UniProtKB-KW"/>
</dbReference>
<dbReference type="InterPro" id="IPR050068">
    <property type="entry name" value="MurA_subfamily"/>
</dbReference>
<comment type="function">
    <text evidence="12">Cell wall formation. Adds enolpyruvyl to UDP-N-acetylglucosamine.</text>
</comment>
<evidence type="ECO:0000256" key="2">
    <source>
        <dbReference type="ARBA" id="ARBA00004752"/>
    </source>
</evidence>
<dbReference type="InterPro" id="IPR001986">
    <property type="entry name" value="Enolpyruvate_Tfrase_dom"/>
</dbReference>
<gene>
    <name evidence="12 14" type="primary">murA</name>
    <name evidence="14" type="ORF">FAEPRAA2165_03439</name>
</gene>
<evidence type="ECO:0000256" key="11">
    <source>
        <dbReference type="ARBA" id="ARBA00047527"/>
    </source>
</evidence>
<keyword evidence="9 12" id="KW-0961">Cell wall biogenesis/degradation</keyword>
<evidence type="ECO:0000313" key="15">
    <source>
        <dbReference type="Proteomes" id="UP000004619"/>
    </source>
</evidence>
<dbReference type="InterPro" id="IPR036968">
    <property type="entry name" value="Enolpyruvate_Tfrase_sf"/>
</dbReference>
<evidence type="ECO:0000256" key="6">
    <source>
        <dbReference type="ARBA" id="ARBA00022960"/>
    </source>
</evidence>
<reference evidence="14" key="1">
    <citation type="submission" date="2009-08" db="EMBL/GenBank/DDBJ databases">
        <authorList>
            <person name="Weinstock G."/>
            <person name="Sodergren E."/>
            <person name="Clifton S."/>
            <person name="Fulton L."/>
            <person name="Fulton B."/>
            <person name="Courtney L."/>
            <person name="Fronick C."/>
            <person name="Harrison M."/>
            <person name="Strong C."/>
            <person name="Farmer C."/>
            <person name="Delahaunty K."/>
            <person name="Markovic C."/>
            <person name="Hall O."/>
            <person name="Minx P."/>
            <person name="Tomlinson C."/>
            <person name="Mitreva M."/>
            <person name="Nelson J."/>
            <person name="Hou S."/>
            <person name="Wollam A."/>
            <person name="Pepin K.H."/>
            <person name="Johnson M."/>
            <person name="Bhonagiri V."/>
            <person name="Nash W.E."/>
            <person name="Warren W."/>
            <person name="Chinwalla A."/>
            <person name="Mardis E.R."/>
            <person name="Wilson R.K."/>
        </authorList>
    </citation>
    <scope>NUCLEOTIDE SEQUENCE [LARGE SCALE GENOMIC DNA]</scope>
    <source>
        <strain evidence="14">A2-165</strain>
    </source>
</reference>
<keyword evidence="4 12" id="KW-0132">Cell division</keyword>
<feature type="active site" description="Proton donor" evidence="12">
    <location>
        <position position="148"/>
    </location>
</feature>
<dbReference type="PANTHER" id="PTHR43783:SF2">
    <property type="entry name" value="UDP-N-ACETYLGLUCOSAMINE 1-CARBOXYVINYLTRANSFERASE 2"/>
    <property type="match status" value="1"/>
</dbReference>
<evidence type="ECO:0000256" key="8">
    <source>
        <dbReference type="ARBA" id="ARBA00023306"/>
    </source>
</evidence>
<evidence type="ECO:0000256" key="9">
    <source>
        <dbReference type="ARBA" id="ARBA00023316"/>
    </source>
</evidence>
<dbReference type="NCBIfam" id="NF009470">
    <property type="entry name" value="PRK12830.1"/>
    <property type="match status" value="1"/>
</dbReference>
<protein>
    <recommendedName>
        <fullName evidence="12">UDP-N-acetylglucosamine 1-carboxyvinyltransferase</fullName>
        <ecNumber evidence="12">2.5.1.7</ecNumber>
    </recommendedName>
    <alternativeName>
        <fullName evidence="12">Enoylpyruvate transferase</fullName>
    </alternativeName>
    <alternativeName>
        <fullName evidence="12">UDP-N-acetylglucosamine enolpyruvyl transferase</fullName>
        <shortName evidence="12">EPT</shortName>
    </alternativeName>
</protein>
<sequence length="458" mass="49350">MRVCAQRCAERSSKNPEWPCRWRACDKEIIKLEKFVITGGKPLHGEVTISGAKNAAVGILPATILAADVCVIENLPDISDVAVSLKILSTLGASIKMLNRNTYEIDTTHLNSTNVPDDLSRQMRASYYFLGALLSRFGKAQVAMPGGCNLGPRPIDQHLKVFSALGAEDSVDYGMITVRAKELNGAHIFFDKVSVGATMNGMLSAVMAQGQTILENCAKEPHVVDLANFLNMCGADVRGAGTDVIKVRGVEKMHGCTYSIIPDQIEAGSYMVAAAATGGDVLIKNVTPKHLEPITAKLRRAGVDVEEFDDSVRVSRKGDILPLKINTMPHPGFPTDMQPLMGVLLSVAKGTSTITESVWDNRFRYVDELRKMGAMVQVDGQVAVFEGVDKLNPAPLRASDLRAGAAMVVAALMADGTSEIEEIGHIERGYENIVEKLRGLGAEISKVDRMPAALESAM</sequence>